<dbReference type="Gene3D" id="3.40.50.720">
    <property type="entry name" value="NAD(P)-binding Rossmann-like Domain"/>
    <property type="match status" value="1"/>
</dbReference>
<reference evidence="4" key="1">
    <citation type="submission" date="2012-01" db="EMBL/GenBank/DDBJ databases">
        <title>The Genome Sequence of Treponema denticola H-22.</title>
        <authorList>
            <consortium name="The Broad Institute Genome Sequencing Platform"/>
            <person name="Earl A."/>
            <person name="Ward D."/>
            <person name="Feldgarden M."/>
            <person name="Gevers D."/>
            <person name="Blanton J.M."/>
            <person name="Fenno C.J."/>
            <person name="Baranova O.V."/>
            <person name="Mathney J."/>
            <person name="Dewhirst F.E."/>
            <person name="Izard J."/>
            <person name="Young S.K."/>
            <person name="Zeng Q."/>
            <person name="Gargeya S."/>
            <person name="Fitzgerald M."/>
            <person name="Haas B."/>
            <person name="Abouelleil A."/>
            <person name="Alvarado L."/>
            <person name="Arachchi H.M."/>
            <person name="Berlin A."/>
            <person name="Chapman S.B."/>
            <person name="Gearin G."/>
            <person name="Goldberg J."/>
            <person name="Griggs A."/>
            <person name="Gujja S."/>
            <person name="Hansen M."/>
            <person name="Heiman D."/>
            <person name="Howarth C."/>
            <person name="Larimer J."/>
            <person name="Lui A."/>
            <person name="MacDonald P.J.P."/>
            <person name="McCowen C."/>
            <person name="Montmayeur A."/>
            <person name="Murphy C."/>
            <person name="Neiman D."/>
            <person name="Pearson M."/>
            <person name="Priest M."/>
            <person name="Roberts A."/>
            <person name="Saif S."/>
            <person name="Shea T."/>
            <person name="Sisk P."/>
            <person name="Stolte C."/>
            <person name="Sykes S."/>
            <person name="Wortman J."/>
            <person name="Nusbaum C."/>
            <person name="Birren B."/>
        </authorList>
    </citation>
    <scope>NUCLEOTIDE SEQUENCE [LARGE SCALE GENOMIC DNA]</scope>
    <source>
        <strain evidence="4">H-22</strain>
    </source>
</reference>
<dbReference type="InterPro" id="IPR013099">
    <property type="entry name" value="K_chnl_dom"/>
</dbReference>
<dbReference type="SUPFAM" id="SSF81324">
    <property type="entry name" value="Voltage-gated potassium channels"/>
    <property type="match status" value="1"/>
</dbReference>
<dbReference type="InterPro" id="IPR003148">
    <property type="entry name" value="RCK_N"/>
</dbReference>
<feature type="domain" description="RCK N-terminal" evidence="3">
    <location>
        <begin position="140"/>
        <end position="276"/>
    </location>
</feature>
<dbReference type="Pfam" id="PF07885">
    <property type="entry name" value="Ion_trans_2"/>
    <property type="match status" value="1"/>
</dbReference>
<feature type="transmembrane region" description="Helical" evidence="2">
    <location>
        <begin position="70"/>
        <end position="89"/>
    </location>
</feature>
<dbReference type="PANTHER" id="PTHR43833:SF9">
    <property type="entry name" value="POTASSIUM CHANNEL PROTEIN YUGO-RELATED"/>
    <property type="match status" value="1"/>
</dbReference>
<organism evidence="4">
    <name type="scientific">Treponema denticola H-22</name>
    <dbReference type="NCBI Taxonomy" id="999432"/>
    <lineage>
        <taxon>Bacteria</taxon>
        <taxon>Pseudomonadati</taxon>
        <taxon>Spirochaetota</taxon>
        <taxon>Spirochaetia</taxon>
        <taxon>Spirochaetales</taxon>
        <taxon>Treponemataceae</taxon>
        <taxon>Treponema</taxon>
    </lineage>
</organism>
<gene>
    <name evidence="4" type="ORF">HMPREF9726_01132</name>
</gene>
<comment type="caution">
    <text evidence="4">The sequence shown here is derived from an EMBL/GenBank/DDBJ whole genome shotgun (WGS) entry which is preliminary data.</text>
</comment>
<dbReference type="PANTHER" id="PTHR43833">
    <property type="entry name" value="POTASSIUM CHANNEL PROTEIN 2-RELATED-RELATED"/>
    <property type="match status" value="1"/>
</dbReference>
<dbReference type="RefSeq" id="WP_002675897.1">
    <property type="nucleotide sequence ID" value="NZ_CM001795.1"/>
</dbReference>
<evidence type="ECO:0000259" key="3">
    <source>
        <dbReference type="PROSITE" id="PS51201"/>
    </source>
</evidence>
<dbReference type="GO" id="GO:0005886">
    <property type="term" value="C:plasma membrane"/>
    <property type="evidence" value="ECO:0007669"/>
    <property type="project" value="UniProtKB-SubCell"/>
</dbReference>
<dbReference type="PROSITE" id="PS51201">
    <property type="entry name" value="RCK_N"/>
    <property type="match status" value="1"/>
</dbReference>
<evidence type="ECO:0000313" key="4">
    <source>
        <dbReference type="EMBL" id="EMB33752.1"/>
    </source>
</evidence>
<sequence>MKEKKRYKKTDIEFSQPKKTPLIVRFVLWIKHIPASDIFRILAGFAFIFLVLVVIIFVSEANSNSRINNFFDAFWYSLVTITTVGYGDITPSTILGRLAGIILLLFGVVAFAGVSGKVASFFFDRQVKKDRGLIRLEKIKNHFLICGWKPNFDRILLGIISSNPDIPIDHIVLINNASPENMDIIKTDRRFKGLIYLFGDYTDEATLLRANVRYAERALILSDYSQNASPMEIDSRTVLAVLTIGSLNSHIYTAAELIDSKFRQHLSLAHCDEIILSTDYERSILVSASSGTGLSHVLRELITEKSGEGLIINDIPFEFIGKTYREYRRSLSGGRVLIGLLENTGNFYSRRKEALHEAQKNPNIQQIVNNLKKIKRLKSNEPILTPPDEYIIKPNSRGIFVSGRKRTDFTLDGTALDDSQILNEGGSDDR</sequence>
<dbReference type="InterPro" id="IPR036291">
    <property type="entry name" value="NAD(P)-bd_dom_sf"/>
</dbReference>
<dbReference type="EMBL" id="AGDV01000010">
    <property type="protein sequence ID" value="EMB33752.1"/>
    <property type="molecule type" value="Genomic_DNA"/>
</dbReference>
<dbReference type="GO" id="GO:0006813">
    <property type="term" value="P:potassium ion transport"/>
    <property type="evidence" value="ECO:0007669"/>
    <property type="project" value="InterPro"/>
</dbReference>
<dbReference type="SUPFAM" id="SSF51735">
    <property type="entry name" value="NAD(P)-binding Rossmann-fold domains"/>
    <property type="match status" value="1"/>
</dbReference>
<dbReference type="GeneID" id="2739863"/>
<dbReference type="Pfam" id="PF22614">
    <property type="entry name" value="Slo-like_RCK"/>
    <property type="match status" value="1"/>
</dbReference>
<keyword evidence="2" id="KW-1133">Transmembrane helix</keyword>
<dbReference type="Gene3D" id="1.10.287.70">
    <property type="match status" value="1"/>
</dbReference>
<keyword evidence="2" id="KW-0812">Transmembrane</keyword>
<feature type="transmembrane region" description="Helical" evidence="2">
    <location>
        <begin position="101"/>
        <end position="123"/>
    </location>
</feature>
<proteinExistence type="predicted"/>
<dbReference type="PATRIC" id="fig|999432.5.peg.1180"/>
<dbReference type="InterPro" id="IPR050721">
    <property type="entry name" value="Trk_Ktr_HKT_K-transport"/>
</dbReference>
<dbReference type="AlphaFoldDB" id="A0A0E2E4U7"/>
<keyword evidence="2" id="KW-0472">Membrane</keyword>
<comment type="subcellular location">
    <subcellularLocation>
        <location evidence="1">Cell membrane</location>
        <topology evidence="1">Multi-pass membrane protein</topology>
    </subcellularLocation>
</comment>
<dbReference type="HOGENOM" id="CLU_050982_1_2_12"/>
<protein>
    <recommendedName>
        <fullName evidence="3">RCK N-terminal domain-containing protein</fullName>
    </recommendedName>
</protein>
<evidence type="ECO:0000256" key="2">
    <source>
        <dbReference type="SAM" id="Phobius"/>
    </source>
</evidence>
<dbReference type="Proteomes" id="UP000011705">
    <property type="component" value="Chromosome"/>
</dbReference>
<accession>A0A0E2E4U7</accession>
<evidence type="ECO:0000256" key="1">
    <source>
        <dbReference type="ARBA" id="ARBA00004651"/>
    </source>
</evidence>
<name>A0A0E2E4U7_TREDN</name>
<feature type="transmembrane region" description="Helical" evidence="2">
    <location>
        <begin position="38"/>
        <end position="58"/>
    </location>
</feature>